<dbReference type="PROSITE" id="PS51375">
    <property type="entry name" value="PPR"/>
    <property type="match status" value="4"/>
</dbReference>
<dbReference type="EMBL" id="CM001752">
    <property type="protein sequence ID" value="KJB79826.1"/>
    <property type="molecule type" value="Genomic_DNA"/>
</dbReference>
<gene>
    <name evidence="4" type="ORF">B456_013G071200</name>
</gene>
<dbReference type="InterPro" id="IPR011990">
    <property type="entry name" value="TPR-like_helical_dom_sf"/>
</dbReference>
<feature type="repeat" description="PPR" evidence="3">
    <location>
        <begin position="9"/>
        <end position="43"/>
    </location>
</feature>
<evidence type="ECO:0008006" key="6">
    <source>
        <dbReference type="Google" id="ProtNLM"/>
    </source>
</evidence>
<dbReference type="InterPro" id="IPR002885">
    <property type="entry name" value="PPR_rpt"/>
</dbReference>
<evidence type="ECO:0000256" key="1">
    <source>
        <dbReference type="ARBA" id="ARBA00007626"/>
    </source>
</evidence>
<dbReference type="NCBIfam" id="TIGR00756">
    <property type="entry name" value="PPR"/>
    <property type="match status" value="3"/>
</dbReference>
<organism evidence="4 5">
    <name type="scientific">Gossypium raimondii</name>
    <name type="common">Peruvian cotton</name>
    <name type="synonym">Gossypium klotzschianum subsp. raimondii</name>
    <dbReference type="NCBI Taxonomy" id="29730"/>
    <lineage>
        <taxon>Eukaryota</taxon>
        <taxon>Viridiplantae</taxon>
        <taxon>Streptophyta</taxon>
        <taxon>Embryophyta</taxon>
        <taxon>Tracheophyta</taxon>
        <taxon>Spermatophyta</taxon>
        <taxon>Magnoliopsida</taxon>
        <taxon>eudicotyledons</taxon>
        <taxon>Gunneridae</taxon>
        <taxon>Pentapetalae</taxon>
        <taxon>rosids</taxon>
        <taxon>malvids</taxon>
        <taxon>Malvales</taxon>
        <taxon>Malvaceae</taxon>
        <taxon>Malvoideae</taxon>
        <taxon>Gossypium</taxon>
    </lineage>
</organism>
<dbReference type="PANTHER" id="PTHR46128">
    <property type="entry name" value="MITOCHONDRIAL GROUP I INTRON SPLICING FACTOR CCM1"/>
    <property type="match status" value="1"/>
</dbReference>
<dbReference type="AlphaFoldDB" id="A0A0D2VA91"/>
<dbReference type="Proteomes" id="UP000032304">
    <property type="component" value="Chromosome 13"/>
</dbReference>
<keyword evidence="5" id="KW-1185">Reference proteome</keyword>
<protein>
    <recommendedName>
        <fullName evidence="6">Pentacotripeptide-repeat region of PRORP domain-containing protein</fullName>
    </recommendedName>
</protein>
<dbReference type="Pfam" id="PF13041">
    <property type="entry name" value="PPR_2"/>
    <property type="match status" value="2"/>
</dbReference>
<proteinExistence type="inferred from homology"/>
<evidence type="ECO:0000313" key="5">
    <source>
        <dbReference type="Proteomes" id="UP000032304"/>
    </source>
</evidence>
<sequence>MTKLDFQHTLLTFSSVINQFCIEGNISQAVRLAGEMIETRKVPNINVYTTLIKGKHHYATVVYLCGKMEPRRLERDDVTFNIWIDAYYKLRRLDYGLSVWGKMMKLGFQPTLLTFSTMINGFCIEGKFSDAFRLVGEMIETGKVPNINIYTTLIKGFHIIGDIDRVVKLLKMLEERGNNPNVITYNIDIDSFYKKGLLTQGLTLLSQS</sequence>
<evidence type="ECO:0000256" key="2">
    <source>
        <dbReference type="ARBA" id="ARBA00022737"/>
    </source>
</evidence>
<feature type="repeat" description="PPR" evidence="3">
    <location>
        <begin position="146"/>
        <end position="180"/>
    </location>
</feature>
<reference evidence="4 5" key="1">
    <citation type="journal article" date="2012" name="Nature">
        <title>Repeated polyploidization of Gossypium genomes and the evolution of spinnable cotton fibres.</title>
        <authorList>
            <person name="Paterson A.H."/>
            <person name="Wendel J.F."/>
            <person name="Gundlach H."/>
            <person name="Guo H."/>
            <person name="Jenkins J."/>
            <person name="Jin D."/>
            <person name="Llewellyn D."/>
            <person name="Showmaker K.C."/>
            <person name="Shu S."/>
            <person name="Udall J."/>
            <person name="Yoo M.J."/>
            <person name="Byers R."/>
            <person name="Chen W."/>
            <person name="Doron-Faigenboim A."/>
            <person name="Duke M.V."/>
            <person name="Gong L."/>
            <person name="Grimwood J."/>
            <person name="Grover C."/>
            <person name="Grupp K."/>
            <person name="Hu G."/>
            <person name="Lee T.H."/>
            <person name="Li J."/>
            <person name="Lin L."/>
            <person name="Liu T."/>
            <person name="Marler B.S."/>
            <person name="Page J.T."/>
            <person name="Roberts A.W."/>
            <person name="Romanel E."/>
            <person name="Sanders W.S."/>
            <person name="Szadkowski E."/>
            <person name="Tan X."/>
            <person name="Tang H."/>
            <person name="Xu C."/>
            <person name="Wang J."/>
            <person name="Wang Z."/>
            <person name="Zhang D."/>
            <person name="Zhang L."/>
            <person name="Ashrafi H."/>
            <person name="Bedon F."/>
            <person name="Bowers J.E."/>
            <person name="Brubaker C.L."/>
            <person name="Chee P.W."/>
            <person name="Das S."/>
            <person name="Gingle A.R."/>
            <person name="Haigler C.H."/>
            <person name="Harker D."/>
            <person name="Hoffmann L.V."/>
            <person name="Hovav R."/>
            <person name="Jones D.C."/>
            <person name="Lemke C."/>
            <person name="Mansoor S."/>
            <person name="ur Rahman M."/>
            <person name="Rainville L.N."/>
            <person name="Rambani A."/>
            <person name="Reddy U.K."/>
            <person name="Rong J.K."/>
            <person name="Saranga Y."/>
            <person name="Scheffler B.E."/>
            <person name="Scheffler J.A."/>
            <person name="Stelly D.M."/>
            <person name="Triplett B.A."/>
            <person name="Van Deynze A."/>
            <person name="Vaslin M.F."/>
            <person name="Waghmare V.N."/>
            <person name="Walford S.A."/>
            <person name="Wright R.J."/>
            <person name="Zaki E.A."/>
            <person name="Zhang T."/>
            <person name="Dennis E.S."/>
            <person name="Mayer K.F."/>
            <person name="Peterson D.G."/>
            <person name="Rokhsar D.S."/>
            <person name="Wang X."/>
            <person name="Schmutz J."/>
        </authorList>
    </citation>
    <scope>NUCLEOTIDE SEQUENCE [LARGE SCALE GENOMIC DNA]</scope>
</reference>
<feature type="repeat" description="PPR" evidence="3">
    <location>
        <begin position="111"/>
        <end position="145"/>
    </location>
</feature>
<comment type="similarity">
    <text evidence="1">Belongs to the PPR family. P subfamily.</text>
</comment>
<dbReference type="Pfam" id="PF01535">
    <property type="entry name" value="PPR"/>
    <property type="match status" value="1"/>
</dbReference>
<feature type="repeat" description="PPR" evidence="3">
    <location>
        <begin position="76"/>
        <end position="110"/>
    </location>
</feature>
<evidence type="ECO:0000313" key="4">
    <source>
        <dbReference type="EMBL" id="KJB79826.1"/>
    </source>
</evidence>
<dbReference type="InterPro" id="IPR050872">
    <property type="entry name" value="PPR_P_subfamily"/>
</dbReference>
<accession>A0A0D2VA91</accession>
<dbReference type="Gene3D" id="1.25.40.10">
    <property type="entry name" value="Tetratricopeptide repeat domain"/>
    <property type="match status" value="2"/>
</dbReference>
<dbReference type="eggNOG" id="KOG4197">
    <property type="taxonomic scope" value="Eukaryota"/>
</dbReference>
<name>A0A0D2VA91_GOSRA</name>
<dbReference type="Gramene" id="KJB79826">
    <property type="protein sequence ID" value="KJB79826"/>
    <property type="gene ID" value="B456_013G071200"/>
</dbReference>
<evidence type="ECO:0000256" key="3">
    <source>
        <dbReference type="PROSITE-ProRule" id="PRU00708"/>
    </source>
</evidence>
<keyword evidence="2" id="KW-0677">Repeat</keyword>
<dbReference type="PANTHER" id="PTHR46128:SF211">
    <property type="entry name" value="PENTACOTRIPEPTIDE-REPEAT REGION OF PRORP DOMAIN-CONTAINING PROTEIN"/>
    <property type="match status" value="1"/>
</dbReference>
<dbReference type="OMA" id="VERHCEP"/>